<protein>
    <submittedName>
        <fullName evidence="3">Type VI secretion system protein ImpL</fullName>
    </submittedName>
</protein>
<comment type="caution">
    <text evidence="3">The sequence shown here is derived from an EMBL/GenBank/DDBJ whole genome shotgun (WGS) entry which is preliminary data.</text>
</comment>
<dbReference type="AlphaFoldDB" id="A0A246F8Z8"/>
<gene>
    <name evidence="3" type="ORF">CEG18_16875</name>
</gene>
<evidence type="ECO:0000313" key="4">
    <source>
        <dbReference type="Proteomes" id="UP000198145"/>
    </source>
</evidence>
<dbReference type="PANTHER" id="PTHR36153:SF1">
    <property type="entry name" value="TYPE VI SECRETION SYSTEM COMPONENT TSSM1"/>
    <property type="match status" value="1"/>
</dbReference>
<evidence type="ECO:0000256" key="1">
    <source>
        <dbReference type="SAM" id="Phobius"/>
    </source>
</evidence>
<keyword evidence="1" id="KW-0472">Membrane</keyword>
<accession>A0A246F8Z8</accession>
<feature type="transmembrane region" description="Helical" evidence="1">
    <location>
        <begin position="347"/>
        <end position="367"/>
    </location>
</feature>
<sequence length="1274" mass="141957">MSGWLVLALLLLLVVALAVAGFLWLRSKGGEAVRAFYLTVRQMEQDHDVADRYDVPWYLLLGDPLLGERLASGWSLAPVNRPAWFGRWWADQDGAVLAVPQTLFMPEEGVPSSLQPWRRLLGLLLRMRPRRPLDGVIWAVPAERLLDSASLAQEGIQLRRRFNDLLQRLGLSLPVYVVVTGLEELDGFAELRAALPAEVRERPLGWASPLQADAAWQGEHLERGFDQVMQALQASILEAGVLKGQLSEELYRFPQALDSLREGLRQRLEPVFQGNALGEAPRLRGLYFSGAFRMTAAGEQWAISAREETPAQLLFTEHLWQSRLLAERGLAQAVPRVLRLRQRSQRMLGAVAGVIGICWLLGMLWVWHVDSREAQALGQRILSMQRGQGDGDPVGASPEEAARKRLQAYWALLQAAPRWHFSSLVYPSSWFSGFDDHMDDLLLELTRREVLVPLQQAQAAELTRLRAIRSSERRANVQSDSPEQWPNFVAARDLARGVLAFEQRNRWYAELRAGTSKNALESLGKLGEQAYGLTLEPGSLRNAGYLQSVLGRGIPDAPAPVDPGPREGQLARNFDDLMNLWLDQFFLADNFVRPAGFLRLHLNELKARQGNSLEELEETAAQIDALRNMVALTNAAWSHGNAQEIVPGFRAMLDDVRQSYLLGPSAEARVTSQAGKLQRAFHDQWISAAGSRDNLLQLQPGGTLALQEHVVALGSTIDSLLRQDFAGTALSKGAQDIDPRSLGNLDAHSLNAALAYYASYRKYTDQEQARIPAEYRDALAESAAAAAASAMWSSLTQSISVSGAPMKNTFDVPLEQAEQVRSALETVQRGDLANALDIHLTRGALADVDEVLTSIDALPLFRVRSEPSGWDGTRNFGLQLYRSTDTQDLKRNLAQQFETMLALSEEHAPALTWLRDRGNLGFSDQDKVRRFTDLSDELAKYKAQNPTSSPMLLDQLVTRDFVEMDAATCGNILRTSALGAGQGDVARFARGLHAQAQQRCLELQQKEAAQAWAAIADYFNQYLANRFPFAYSLQAEDADPARVQHLVELLDQNLERAQEGLKLSQSVDRAAAADFLHRLQLARAWMGPLFQRDKDGSQGVDLDVRWRTDREAERGADQVIAWTLYAADRPLSFPGSDSQRLHWNVGEPMKLMLRWAKDSPQRPDIDPQQASMAVADLEVGWEYGGPWALMRLLRSHLILQRQPSTDYTDFPLALQVPVRAPNSREPEARMFLRISLMTQDAKQPLSVQPLPVRAPRTPFSGIGVTTFADVQELP</sequence>
<feature type="transmembrane region" description="Helical" evidence="1">
    <location>
        <begin position="6"/>
        <end position="25"/>
    </location>
</feature>
<dbReference type="Pfam" id="PF14331">
    <property type="entry name" value="IcmF-related_N"/>
    <property type="match status" value="1"/>
</dbReference>
<name>A0A246F8Z8_PSENT</name>
<proteinExistence type="predicted"/>
<feature type="domain" description="Type VI secretion system component TssM1 N-terminal" evidence="2">
    <location>
        <begin position="115"/>
        <end position="350"/>
    </location>
</feature>
<reference evidence="3 4" key="1">
    <citation type="submission" date="2017-06" db="EMBL/GenBank/DDBJ databases">
        <title>Draft genome of Pseudomonas nitroreducens DF05.</title>
        <authorList>
            <person name="Iyer R."/>
        </authorList>
    </citation>
    <scope>NUCLEOTIDE SEQUENCE [LARGE SCALE GENOMIC DNA]</scope>
    <source>
        <strain evidence="3 4">DF05</strain>
    </source>
</reference>
<dbReference type="Proteomes" id="UP000198145">
    <property type="component" value="Unassembled WGS sequence"/>
</dbReference>
<dbReference type="eggNOG" id="COG3523">
    <property type="taxonomic scope" value="Bacteria"/>
</dbReference>
<evidence type="ECO:0000313" key="3">
    <source>
        <dbReference type="EMBL" id="OWP50105.1"/>
    </source>
</evidence>
<dbReference type="InterPro" id="IPR053156">
    <property type="entry name" value="T6SS_TssM-like"/>
</dbReference>
<dbReference type="EMBL" id="NJBA01000005">
    <property type="protein sequence ID" value="OWP50105.1"/>
    <property type="molecule type" value="Genomic_DNA"/>
</dbReference>
<keyword evidence="1" id="KW-1133">Transmembrane helix</keyword>
<dbReference type="InterPro" id="IPR025743">
    <property type="entry name" value="TssM1_N"/>
</dbReference>
<evidence type="ECO:0000259" key="2">
    <source>
        <dbReference type="Pfam" id="PF14331"/>
    </source>
</evidence>
<organism evidence="3 4">
    <name type="scientific">Pseudomonas nitroreducens</name>
    <dbReference type="NCBI Taxonomy" id="46680"/>
    <lineage>
        <taxon>Bacteria</taxon>
        <taxon>Pseudomonadati</taxon>
        <taxon>Pseudomonadota</taxon>
        <taxon>Gammaproteobacteria</taxon>
        <taxon>Pseudomonadales</taxon>
        <taxon>Pseudomonadaceae</taxon>
        <taxon>Pseudomonas</taxon>
    </lineage>
</organism>
<keyword evidence="1" id="KW-0812">Transmembrane</keyword>
<dbReference type="RefSeq" id="WP_088418984.1">
    <property type="nucleotide sequence ID" value="NZ_NJBA01000005.1"/>
</dbReference>
<dbReference type="PANTHER" id="PTHR36153">
    <property type="entry name" value="INNER MEMBRANE PROTEIN-RELATED"/>
    <property type="match status" value="1"/>
</dbReference>